<evidence type="ECO:0000256" key="2">
    <source>
        <dbReference type="ARBA" id="ARBA00011955"/>
    </source>
</evidence>
<dbReference type="EMBL" id="DSVQ01000006">
    <property type="protein sequence ID" value="HGT38118.1"/>
    <property type="molecule type" value="Genomic_DNA"/>
</dbReference>
<evidence type="ECO:0000256" key="10">
    <source>
        <dbReference type="ARBA" id="ARBA00048540"/>
    </source>
</evidence>
<evidence type="ECO:0000256" key="5">
    <source>
        <dbReference type="ARBA" id="ARBA00022679"/>
    </source>
</evidence>
<keyword evidence="4" id="KW-0285">Flavoprotein</keyword>
<sequence>MVHTRRSACASATLMTEPTPSRRDVLTGRALREQVIAAGEAVADALETAGPPSRGPILLLRTTAMAADFDVMLNPDGPADQVAAASDALDEVHRLEERLSSYREESDLMRLNRAAAEGPVTVDAELYGLLRRAAAIHDQTEGAFDPAGGALIRLWQNCRRENRIPTADEVSAALAVSGLRHVLWNDDERTVAFDRAGVEWHLGAIGKGFAVDRAVDLLRQRRVTSALVHGGKSSVFAWGRHAGHEGWPIGLQNPLLPDRRLVTLLLDDAALGTSGTAVQGFRHGGKRYGHILDLRCGWPAERMLSVSVVAPDAALADALSTAFFVLGVENALRCCDNFPEVGAILFPLPADGRTLEPVVHNIPPTRLFWTDSVRWRQGREAGRFA</sequence>
<protein>
    <recommendedName>
        <fullName evidence="3">FAD:protein FMN transferase</fullName>
        <ecNumber evidence="2">2.7.1.180</ecNumber>
    </recommendedName>
    <alternativeName>
        <fullName evidence="9">Flavin transferase</fullName>
    </alternativeName>
</protein>
<evidence type="ECO:0000256" key="9">
    <source>
        <dbReference type="ARBA" id="ARBA00031306"/>
    </source>
</evidence>
<evidence type="ECO:0000256" key="1">
    <source>
        <dbReference type="ARBA" id="ARBA00001946"/>
    </source>
</evidence>
<keyword evidence="5 12" id="KW-0808">Transferase</keyword>
<keyword evidence="11" id="KW-0175">Coiled coil</keyword>
<reference evidence="12" key="1">
    <citation type="journal article" date="2020" name="mSystems">
        <title>Genome- and Community-Level Interaction Insights into Carbon Utilization and Element Cycling Functions of Hydrothermarchaeota in Hydrothermal Sediment.</title>
        <authorList>
            <person name="Zhou Z."/>
            <person name="Liu Y."/>
            <person name="Xu W."/>
            <person name="Pan J."/>
            <person name="Luo Z.H."/>
            <person name="Li M."/>
        </authorList>
    </citation>
    <scope>NUCLEOTIDE SEQUENCE [LARGE SCALE GENOMIC DNA]</scope>
    <source>
        <strain evidence="12">SpSt-508</strain>
    </source>
</reference>
<evidence type="ECO:0000256" key="3">
    <source>
        <dbReference type="ARBA" id="ARBA00016337"/>
    </source>
</evidence>
<dbReference type="PANTHER" id="PTHR30040">
    <property type="entry name" value="THIAMINE BIOSYNTHESIS LIPOPROTEIN APBE"/>
    <property type="match status" value="1"/>
</dbReference>
<evidence type="ECO:0000256" key="8">
    <source>
        <dbReference type="ARBA" id="ARBA00022842"/>
    </source>
</evidence>
<dbReference type="Gene3D" id="3.10.520.10">
    <property type="entry name" value="ApbE-like domains"/>
    <property type="match status" value="1"/>
</dbReference>
<evidence type="ECO:0000256" key="6">
    <source>
        <dbReference type="ARBA" id="ARBA00022723"/>
    </source>
</evidence>
<dbReference type="PANTHER" id="PTHR30040:SF2">
    <property type="entry name" value="FAD:PROTEIN FMN TRANSFERASE"/>
    <property type="match status" value="1"/>
</dbReference>
<dbReference type="InterPro" id="IPR024932">
    <property type="entry name" value="ApbE"/>
</dbReference>
<evidence type="ECO:0000256" key="7">
    <source>
        <dbReference type="ARBA" id="ARBA00022827"/>
    </source>
</evidence>
<comment type="cofactor">
    <cofactor evidence="1">
        <name>Mg(2+)</name>
        <dbReference type="ChEBI" id="CHEBI:18420"/>
    </cofactor>
</comment>
<dbReference type="GO" id="GO:0046872">
    <property type="term" value="F:metal ion binding"/>
    <property type="evidence" value="ECO:0007669"/>
    <property type="project" value="UniProtKB-KW"/>
</dbReference>
<dbReference type="InterPro" id="IPR003374">
    <property type="entry name" value="ApbE-like_sf"/>
</dbReference>
<gene>
    <name evidence="12" type="ORF">ENS64_02445</name>
</gene>
<name>A0A7C4LKI6_9PLAN</name>
<comment type="catalytic activity">
    <reaction evidence="10">
        <text>L-threonyl-[protein] + FAD = FMN-L-threonyl-[protein] + AMP + H(+)</text>
        <dbReference type="Rhea" id="RHEA:36847"/>
        <dbReference type="Rhea" id="RHEA-COMP:11060"/>
        <dbReference type="Rhea" id="RHEA-COMP:11061"/>
        <dbReference type="ChEBI" id="CHEBI:15378"/>
        <dbReference type="ChEBI" id="CHEBI:30013"/>
        <dbReference type="ChEBI" id="CHEBI:57692"/>
        <dbReference type="ChEBI" id="CHEBI:74257"/>
        <dbReference type="ChEBI" id="CHEBI:456215"/>
        <dbReference type="EC" id="2.7.1.180"/>
    </reaction>
</comment>
<accession>A0A7C4LKI6</accession>
<feature type="coiled-coil region" evidence="11">
    <location>
        <begin position="85"/>
        <end position="112"/>
    </location>
</feature>
<proteinExistence type="predicted"/>
<evidence type="ECO:0000313" key="12">
    <source>
        <dbReference type="EMBL" id="HGT38118.1"/>
    </source>
</evidence>
<organism evidence="12">
    <name type="scientific">Schlesneria paludicola</name>
    <dbReference type="NCBI Taxonomy" id="360056"/>
    <lineage>
        <taxon>Bacteria</taxon>
        <taxon>Pseudomonadati</taxon>
        <taxon>Planctomycetota</taxon>
        <taxon>Planctomycetia</taxon>
        <taxon>Planctomycetales</taxon>
        <taxon>Planctomycetaceae</taxon>
        <taxon>Schlesneria</taxon>
    </lineage>
</organism>
<keyword evidence="8" id="KW-0460">Magnesium</keyword>
<keyword evidence="6" id="KW-0479">Metal-binding</keyword>
<dbReference type="SUPFAM" id="SSF143631">
    <property type="entry name" value="ApbE-like"/>
    <property type="match status" value="1"/>
</dbReference>
<dbReference type="Pfam" id="PF02424">
    <property type="entry name" value="ApbE"/>
    <property type="match status" value="1"/>
</dbReference>
<evidence type="ECO:0000256" key="11">
    <source>
        <dbReference type="SAM" id="Coils"/>
    </source>
</evidence>
<dbReference type="GO" id="GO:0016740">
    <property type="term" value="F:transferase activity"/>
    <property type="evidence" value="ECO:0007669"/>
    <property type="project" value="UniProtKB-KW"/>
</dbReference>
<evidence type="ECO:0000256" key="4">
    <source>
        <dbReference type="ARBA" id="ARBA00022630"/>
    </source>
</evidence>
<dbReference type="EC" id="2.7.1.180" evidence="2"/>
<comment type="caution">
    <text evidence="12">The sequence shown here is derived from an EMBL/GenBank/DDBJ whole genome shotgun (WGS) entry which is preliminary data.</text>
</comment>
<dbReference type="AlphaFoldDB" id="A0A7C4LKI6"/>
<keyword evidence="7" id="KW-0274">FAD</keyword>